<gene>
    <name evidence="2" type="ORF">D7004_16745</name>
</gene>
<feature type="compositionally biased region" description="Polar residues" evidence="1">
    <location>
        <begin position="469"/>
        <end position="483"/>
    </location>
</feature>
<dbReference type="OrthoDB" id="9766256at2"/>
<dbReference type="InterPro" id="IPR011990">
    <property type="entry name" value="TPR-like_helical_dom_sf"/>
</dbReference>
<protein>
    <submittedName>
        <fullName evidence="2">SusD/RagB family nutrient-binding outer membrane lipoprotein</fullName>
    </submittedName>
</protein>
<dbReference type="RefSeq" id="WP_123206978.1">
    <property type="nucleotide sequence ID" value="NZ_RBEE01000043.1"/>
</dbReference>
<feature type="region of interest" description="Disordered" evidence="1">
    <location>
        <begin position="469"/>
        <end position="491"/>
    </location>
</feature>
<feature type="region of interest" description="Disordered" evidence="1">
    <location>
        <begin position="426"/>
        <end position="446"/>
    </location>
</feature>
<keyword evidence="2" id="KW-0449">Lipoprotein</keyword>
<name>A0A3N0BNT4_9SPHI</name>
<dbReference type="AlphaFoldDB" id="A0A3N0BNT4"/>
<evidence type="ECO:0000256" key="1">
    <source>
        <dbReference type="SAM" id="MobiDB-lite"/>
    </source>
</evidence>
<dbReference type="EMBL" id="RBEE01000043">
    <property type="protein sequence ID" value="RNL50551.1"/>
    <property type="molecule type" value="Genomic_DNA"/>
</dbReference>
<sequence>MHRLVVREDPNQYNASGSDFNILNSWKGMYTKVFTNLDFIISEGAAKGNMKYVGIAEILKAYGYSQMVDIYADVPFTDVNKLVSEGKFGAKFDKGADIYPQLIALLDKGIADLNVTATNNSVPGNDDVIYKGNISRWIKAANTIKLKLLLQQRLTKNVTADINALITANNLISSQAENFLLPFGPNGATDDRNPGFGDYFASQRSQYQSPWFYEILKGYNTKIYTGIKDPRLPYYIYNQLKPSGATANPTEYRDGAFLSIYFGSTGPNAAQSQQNYMSLFGIYPVGGRYDDGAGGTASATSGTGAAPYRFITYADVLFMKAELIKANVITGDAKAMLQSAITESFKQVDYIITNYVKPSQTVPAVSGTAASTSYINAIMAQYDAKPSQQLESIMTQKWISSYGSAVDAYTDYRRTGFPVLFDPSNASQAPGGKVQPPINGDPFQTNQPAVSVQVSKKYPLSLPWSSAELSANGNAPAQKTDPSTYKPFWLP</sequence>
<evidence type="ECO:0000313" key="3">
    <source>
        <dbReference type="Proteomes" id="UP000274046"/>
    </source>
</evidence>
<reference evidence="2 3" key="1">
    <citation type="submission" date="2018-10" db="EMBL/GenBank/DDBJ databases">
        <title>Genome sequencing of Pedobacter jejuensis TNB23.</title>
        <authorList>
            <person name="Cho Y.-J."/>
            <person name="Cho A."/>
            <person name="Kim O.-S."/>
        </authorList>
    </citation>
    <scope>NUCLEOTIDE SEQUENCE [LARGE SCALE GENOMIC DNA]</scope>
    <source>
        <strain evidence="2 3">TNB23</strain>
    </source>
</reference>
<dbReference type="Gene3D" id="1.25.40.390">
    <property type="match status" value="1"/>
</dbReference>
<dbReference type="InterPro" id="IPR041662">
    <property type="entry name" value="SusD-like_2"/>
</dbReference>
<accession>A0A3N0BNT4</accession>
<organism evidence="2 3">
    <name type="scientific">Pedobacter jejuensis</name>
    <dbReference type="NCBI Taxonomy" id="1268550"/>
    <lineage>
        <taxon>Bacteria</taxon>
        <taxon>Pseudomonadati</taxon>
        <taxon>Bacteroidota</taxon>
        <taxon>Sphingobacteriia</taxon>
        <taxon>Sphingobacteriales</taxon>
        <taxon>Sphingobacteriaceae</taxon>
        <taxon>Pedobacter</taxon>
    </lineage>
</organism>
<proteinExistence type="predicted"/>
<evidence type="ECO:0000313" key="2">
    <source>
        <dbReference type="EMBL" id="RNL50551.1"/>
    </source>
</evidence>
<comment type="caution">
    <text evidence="2">The sequence shown here is derived from an EMBL/GenBank/DDBJ whole genome shotgun (WGS) entry which is preliminary data.</text>
</comment>
<dbReference type="SUPFAM" id="SSF48452">
    <property type="entry name" value="TPR-like"/>
    <property type="match status" value="1"/>
</dbReference>
<dbReference type="Pfam" id="PF12771">
    <property type="entry name" value="SusD-like_2"/>
    <property type="match status" value="1"/>
</dbReference>
<dbReference type="Proteomes" id="UP000274046">
    <property type="component" value="Unassembled WGS sequence"/>
</dbReference>
<keyword evidence="3" id="KW-1185">Reference proteome</keyword>